<accession>A0ACC0Y9Y6</accession>
<dbReference type="Proteomes" id="UP001163603">
    <property type="component" value="Chromosome 8"/>
</dbReference>
<protein>
    <submittedName>
        <fullName evidence="1">Uncharacterized protein</fullName>
    </submittedName>
</protein>
<gene>
    <name evidence="1" type="ORF">Pint_12743</name>
</gene>
<organism evidence="1 2">
    <name type="scientific">Pistacia integerrima</name>
    <dbReference type="NCBI Taxonomy" id="434235"/>
    <lineage>
        <taxon>Eukaryota</taxon>
        <taxon>Viridiplantae</taxon>
        <taxon>Streptophyta</taxon>
        <taxon>Embryophyta</taxon>
        <taxon>Tracheophyta</taxon>
        <taxon>Spermatophyta</taxon>
        <taxon>Magnoliopsida</taxon>
        <taxon>eudicotyledons</taxon>
        <taxon>Gunneridae</taxon>
        <taxon>Pentapetalae</taxon>
        <taxon>rosids</taxon>
        <taxon>malvids</taxon>
        <taxon>Sapindales</taxon>
        <taxon>Anacardiaceae</taxon>
        <taxon>Pistacia</taxon>
    </lineage>
</organism>
<comment type="caution">
    <text evidence="1">The sequence shown here is derived from an EMBL/GenBank/DDBJ whole genome shotgun (WGS) entry which is preliminary data.</text>
</comment>
<name>A0ACC0Y9Y6_9ROSI</name>
<evidence type="ECO:0000313" key="1">
    <source>
        <dbReference type="EMBL" id="KAJ0031809.1"/>
    </source>
</evidence>
<dbReference type="EMBL" id="CM047743">
    <property type="protein sequence ID" value="KAJ0031809.1"/>
    <property type="molecule type" value="Genomic_DNA"/>
</dbReference>
<proteinExistence type="predicted"/>
<evidence type="ECO:0000313" key="2">
    <source>
        <dbReference type="Proteomes" id="UP001163603"/>
    </source>
</evidence>
<sequence>MAVLIMAQQTKTNCNNATPDQVKPMLYDFLGMKPTDSSPVVLPPKHAVSEPSPSASVSLGASSSVADLTSERQAGNHLEGVPFYGTRSDISGTEISNRLVGSKRSNLESAFMGHEYPEGLPLMKLLRNGAGGERTRRSNDDEVLCGMQQLRPTSASLILQPSASSRMDPNVSRWERTIPINAGPAVQYHPRGGQLVPFMHQVVPNRFKDVNAGPSIISQSAADEGSRTGIKGPDILSSVNATGGASEKNSSVILQGGTRPKSGTLISEPESSTPPSRQGLASASRQMTIFYGGQAHVFDDVHPNKGLLVLSEQRSISVHMRKLSDR</sequence>
<reference evidence="2" key="1">
    <citation type="journal article" date="2023" name="G3 (Bethesda)">
        <title>Genome assembly and association tests identify interacting loci associated with vigor, precocity, and sex in interspecific pistachio rootstocks.</title>
        <authorList>
            <person name="Palmer W."/>
            <person name="Jacygrad E."/>
            <person name="Sagayaradj S."/>
            <person name="Cavanaugh K."/>
            <person name="Han R."/>
            <person name="Bertier L."/>
            <person name="Beede B."/>
            <person name="Kafkas S."/>
            <person name="Golino D."/>
            <person name="Preece J."/>
            <person name="Michelmore R."/>
        </authorList>
    </citation>
    <scope>NUCLEOTIDE SEQUENCE [LARGE SCALE GENOMIC DNA]</scope>
</reference>
<keyword evidence="2" id="KW-1185">Reference proteome</keyword>